<comment type="subcellular location">
    <subcellularLocation>
        <location evidence="1">Membrane</location>
        <topology evidence="1">Lipid-anchor</topology>
    </subcellularLocation>
</comment>
<dbReference type="InterPro" id="IPR006311">
    <property type="entry name" value="TAT_signal"/>
</dbReference>
<dbReference type="SUPFAM" id="SSF53850">
    <property type="entry name" value="Periplasmic binding protein-like II"/>
    <property type="match status" value="1"/>
</dbReference>
<dbReference type="NCBIfam" id="TIGR00363">
    <property type="entry name" value="MetQ/NlpA family lipoprotein"/>
    <property type="match status" value="1"/>
</dbReference>
<keyword evidence="3" id="KW-0472">Membrane</keyword>
<keyword evidence="4" id="KW-0564">Palmitate</keyword>
<keyword evidence="10" id="KW-1185">Reference proteome</keyword>
<dbReference type="EMBL" id="JARVII010000014">
    <property type="protein sequence ID" value="MDG9699618.1"/>
    <property type="molecule type" value="Genomic_DNA"/>
</dbReference>
<proteinExistence type="inferred from homology"/>
<evidence type="ECO:0000256" key="6">
    <source>
        <dbReference type="PIRNR" id="PIRNR002854"/>
    </source>
</evidence>
<evidence type="ECO:0000256" key="5">
    <source>
        <dbReference type="ARBA" id="ARBA00023288"/>
    </source>
</evidence>
<feature type="signal peptide" evidence="8">
    <location>
        <begin position="1"/>
        <end position="28"/>
    </location>
</feature>
<dbReference type="Pfam" id="PF03180">
    <property type="entry name" value="Lipoprotein_9"/>
    <property type="match status" value="1"/>
</dbReference>
<keyword evidence="2 8" id="KW-0732">Signal</keyword>
<comment type="similarity">
    <text evidence="6">Belongs to the nlpA lipoprotein family.</text>
</comment>
<dbReference type="PANTHER" id="PTHR30429">
    <property type="entry name" value="D-METHIONINE-BINDING LIPOPROTEIN METQ"/>
    <property type="match status" value="1"/>
</dbReference>
<dbReference type="GO" id="GO:0016020">
    <property type="term" value="C:membrane"/>
    <property type="evidence" value="ECO:0007669"/>
    <property type="project" value="UniProtKB-SubCell"/>
</dbReference>
<dbReference type="PIRSF" id="PIRSF002854">
    <property type="entry name" value="MetQ"/>
    <property type="match status" value="1"/>
</dbReference>
<dbReference type="PANTHER" id="PTHR30429:SF1">
    <property type="entry name" value="D-METHIONINE-BINDING LIPOPROTEIN METQ-RELATED"/>
    <property type="match status" value="1"/>
</dbReference>
<dbReference type="AlphaFoldDB" id="A0AAW6RMS8"/>
<dbReference type="CDD" id="cd13597">
    <property type="entry name" value="PBP2_lipoprotein_Tp32"/>
    <property type="match status" value="1"/>
</dbReference>
<gene>
    <name evidence="9" type="ORF">QB898_07830</name>
</gene>
<evidence type="ECO:0000313" key="10">
    <source>
        <dbReference type="Proteomes" id="UP001237156"/>
    </source>
</evidence>
<sequence length="268" mass="29058">MIKLQKRAFIRTLLAAACAFAFAGAAQAENVKLKVGVTPGSHALVMEQVKPLAAKEGIDLQVIEFNDYVQPNAALAAGDLDLNSMQHKPYLDQQIKDRGYKFAIVGTTLTEPIGIYSKKVKSLAELKEGARFGIPSDPSNGGRVLLLLQEKGLIKIKPGTGLTPSPLDVVDNPKKLKFVELDAPQLPRSLPDLDAAGINTNFALEAGLNPKTDAITQEGPNGPYANILVVREEDQAKPWVAKLLKAYQNDTIRKYIDEKFKGAVIPSF</sequence>
<dbReference type="Gene3D" id="3.40.190.10">
    <property type="entry name" value="Periplasmic binding protein-like II"/>
    <property type="match status" value="2"/>
</dbReference>
<dbReference type="Proteomes" id="UP001237156">
    <property type="component" value="Unassembled WGS sequence"/>
</dbReference>
<reference evidence="9 10" key="1">
    <citation type="submission" date="2023-04" db="EMBL/GenBank/DDBJ databases">
        <title>Ottowia paracancer sp. nov., isolated from human stomach.</title>
        <authorList>
            <person name="Song Y."/>
        </authorList>
    </citation>
    <scope>NUCLEOTIDE SEQUENCE [LARGE SCALE GENOMIC DNA]</scope>
    <source>
        <strain evidence="9 10">10c7w1</strain>
    </source>
</reference>
<comment type="caution">
    <text evidence="9">The sequence shown here is derived from an EMBL/GenBank/DDBJ whole genome shotgun (WGS) entry which is preliminary data.</text>
</comment>
<evidence type="ECO:0000313" key="9">
    <source>
        <dbReference type="EMBL" id="MDG9699618.1"/>
    </source>
</evidence>
<evidence type="ECO:0000256" key="3">
    <source>
        <dbReference type="ARBA" id="ARBA00023136"/>
    </source>
</evidence>
<evidence type="ECO:0000256" key="1">
    <source>
        <dbReference type="ARBA" id="ARBA00004635"/>
    </source>
</evidence>
<feature type="chain" id="PRO_5043453952" description="Lipoprotein" evidence="8">
    <location>
        <begin position="29"/>
        <end position="268"/>
    </location>
</feature>
<evidence type="ECO:0000256" key="8">
    <source>
        <dbReference type="SAM" id="SignalP"/>
    </source>
</evidence>
<accession>A0AAW6RMS8</accession>
<name>A0AAW6RMS8_9BURK</name>
<evidence type="ECO:0000256" key="4">
    <source>
        <dbReference type="ARBA" id="ARBA00023139"/>
    </source>
</evidence>
<dbReference type="RefSeq" id="WP_279524484.1">
    <property type="nucleotide sequence ID" value="NZ_JARVII010000014.1"/>
</dbReference>
<evidence type="ECO:0000256" key="7">
    <source>
        <dbReference type="PIRSR" id="PIRSR002854-1"/>
    </source>
</evidence>
<dbReference type="PROSITE" id="PS51318">
    <property type="entry name" value="TAT"/>
    <property type="match status" value="1"/>
</dbReference>
<evidence type="ECO:0000256" key="2">
    <source>
        <dbReference type="ARBA" id="ARBA00022729"/>
    </source>
</evidence>
<dbReference type="InterPro" id="IPR004872">
    <property type="entry name" value="Lipoprotein_NlpA"/>
</dbReference>
<organism evidence="9 10">
    <name type="scientific">Ottowia cancrivicina</name>
    <dbReference type="NCBI Taxonomy" id="3040346"/>
    <lineage>
        <taxon>Bacteria</taxon>
        <taxon>Pseudomonadati</taxon>
        <taxon>Pseudomonadota</taxon>
        <taxon>Betaproteobacteria</taxon>
        <taxon>Burkholderiales</taxon>
        <taxon>Comamonadaceae</taxon>
        <taxon>Ottowia</taxon>
    </lineage>
</organism>
<feature type="lipid moiety-binding region" description="S-diacylglycerol cysteine" evidence="7">
    <location>
        <position position="18"/>
    </location>
</feature>
<protein>
    <recommendedName>
        <fullName evidence="6">Lipoprotein</fullName>
    </recommendedName>
</protein>
<keyword evidence="5 6" id="KW-0449">Lipoprotein</keyword>